<accession>A0A6J7P3Y0</accession>
<dbReference type="AlphaFoldDB" id="A0A6J7P3Y0"/>
<reference evidence="2" key="1">
    <citation type="submission" date="2020-05" db="EMBL/GenBank/DDBJ databases">
        <authorList>
            <person name="Chiriac C."/>
            <person name="Salcher M."/>
            <person name="Ghai R."/>
            <person name="Kavagutti S V."/>
        </authorList>
    </citation>
    <scope>NUCLEOTIDE SEQUENCE</scope>
</reference>
<proteinExistence type="predicted"/>
<name>A0A6J7P3Y0_9ZZZZ</name>
<feature type="region of interest" description="Disordered" evidence="1">
    <location>
        <begin position="36"/>
        <end position="58"/>
    </location>
</feature>
<evidence type="ECO:0000313" key="2">
    <source>
        <dbReference type="EMBL" id="CAB4997823.1"/>
    </source>
</evidence>
<gene>
    <name evidence="2" type="ORF">UFOPK3914_01959</name>
</gene>
<dbReference type="EMBL" id="CAFBOG010000261">
    <property type="protein sequence ID" value="CAB4997823.1"/>
    <property type="molecule type" value="Genomic_DNA"/>
</dbReference>
<evidence type="ECO:0000256" key="1">
    <source>
        <dbReference type="SAM" id="MobiDB-lite"/>
    </source>
</evidence>
<organism evidence="2">
    <name type="scientific">freshwater metagenome</name>
    <dbReference type="NCBI Taxonomy" id="449393"/>
    <lineage>
        <taxon>unclassified sequences</taxon>
        <taxon>metagenomes</taxon>
        <taxon>ecological metagenomes</taxon>
    </lineage>
</organism>
<sequence>MHQRAGGTPSAMRFKLIYHYVRVMFTMFTRASRRRAPAPEYRTVEATGAELSEGGQNA</sequence>
<protein>
    <submittedName>
        <fullName evidence="2">Unannotated protein</fullName>
    </submittedName>
</protein>